<organism evidence="1 2">
    <name type="scientific">Maribacter litopenaei</name>
    <dbReference type="NCBI Taxonomy" id="2976127"/>
    <lineage>
        <taxon>Bacteria</taxon>
        <taxon>Pseudomonadati</taxon>
        <taxon>Bacteroidota</taxon>
        <taxon>Flavobacteriia</taxon>
        <taxon>Flavobacteriales</taxon>
        <taxon>Flavobacteriaceae</taxon>
        <taxon>Maribacter</taxon>
    </lineage>
</organism>
<accession>A0ABY5YAB0</accession>
<gene>
    <name evidence="1" type="ORF">NYZ99_00485</name>
</gene>
<sequence>MPEFFEQGIGIQFGRHCKKNRYFRATIYRYFSNADVLAAEAALDVSTKSPRNDL</sequence>
<proteinExistence type="predicted"/>
<name>A0ABY5YAB0_9FLAO</name>
<dbReference type="RefSeq" id="WP_260573006.1">
    <property type="nucleotide sequence ID" value="NZ_CP104205.1"/>
</dbReference>
<protein>
    <submittedName>
        <fullName evidence="1">Uncharacterized protein</fullName>
    </submittedName>
</protein>
<dbReference type="EMBL" id="CP104205">
    <property type="protein sequence ID" value="UWX55154.1"/>
    <property type="molecule type" value="Genomic_DNA"/>
</dbReference>
<reference evidence="1" key="1">
    <citation type="submission" date="2022-09" db="EMBL/GenBank/DDBJ databases">
        <title>Maribacter litopenaei sp. nov., isolated from the intestinal tract of the Pacific White Shrimp, Litopenaeus vannamei.</title>
        <authorList>
            <person name="Kim S.Y."/>
            <person name="Hwang C.Y."/>
        </authorList>
    </citation>
    <scope>NUCLEOTIDE SEQUENCE</scope>
    <source>
        <strain evidence="1">HL-LV01</strain>
    </source>
</reference>
<evidence type="ECO:0000313" key="1">
    <source>
        <dbReference type="EMBL" id="UWX55154.1"/>
    </source>
</evidence>
<keyword evidence="2" id="KW-1185">Reference proteome</keyword>
<evidence type="ECO:0000313" key="2">
    <source>
        <dbReference type="Proteomes" id="UP001059209"/>
    </source>
</evidence>
<dbReference type="Proteomes" id="UP001059209">
    <property type="component" value="Chromosome"/>
</dbReference>